<gene>
    <name evidence="3" type="ORF">AWB79_07579</name>
</gene>
<dbReference type="STRING" id="1777140.AWB79_07579"/>
<dbReference type="InterPro" id="IPR027417">
    <property type="entry name" value="P-loop_NTPase"/>
</dbReference>
<proteinExistence type="predicted"/>
<evidence type="ECO:0000256" key="1">
    <source>
        <dbReference type="ARBA" id="ARBA00022448"/>
    </source>
</evidence>
<name>A0A158DV48_9BURK</name>
<dbReference type="Pfam" id="PF08402">
    <property type="entry name" value="TOBE_2"/>
    <property type="match status" value="1"/>
</dbReference>
<dbReference type="SUPFAM" id="SSF50331">
    <property type="entry name" value="MOP-like"/>
    <property type="match status" value="1"/>
</dbReference>
<keyword evidence="4" id="KW-1185">Reference proteome</keyword>
<protein>
    <submittedName>
        <fullName evidence="3">ABC transporter</fullName>
    </submittedName>
</protein>
<keyword evidence="1" id="KW-0813">Transport</keyword>
<evidence type="ECO:0000313" key="4">
    <source>
        <dbReference type="Proteomes" id="UP000054851"/>
    </source>
</evidence>
<dbReference type="Proteomes" id="UP000054851">
    <property type="component" value="Unassembled WGS sequence"/>
</dbReference>
<dbReference type="EMBL" id="FCOA02000068">
    <property type="protein sequence ID" value="SAK98300.1"/>
    <property type="molecule type" value="Genomic_DNA"/>
</dbReference>
<evidence type="ECO:0000259" key="2">
    <source>
        <dbReference type="Pfam" id="PF08402"/>
    </source>
</evidence>
<feature type="domain" description="Transport-associated OB type 2" evidence="2">
    <location>
        <begin position="88"/>
        <end position="149"/>
    </location>
</feature>
<dbReference type="SUPFAM" id="SSF52540">
    <property type="entry name" value="P-loop containing nucleoside triphosphate hydrolases"/>
    <property type="match status" value="1"/>
</dbReference>
<dbReference type="InterPro" id="IPR013611">
    <property type="entry name" value="Transp-assoc_OB_typ2"/>
</dbReference>
<evidence type="ECO:0000313" key="3">
    <source>
        <dbReference type="EMBL" id="SAK98300.1"/>
    </source>
</evidence>
<dbReference type="AlphaFoldDB" id="A0A158DV48"/>
<dbReference type="InterPro" id="IPR050093">
    <property type="entry name" value="ABC_SmlMolc_Importer"/>
</dbReference>
<comment type="caution">
    <text evidence="3">The sequence shown here is derived from an EMBL/GenBank/DDBJ whole genome shotgun (WGS) entry which is preliminary data.</text>
</comment>
<dbReference type="PANTHER" id="PTHR42781:SF4">
    <property type="entry name" value="SPERMIDINE_PUTRESCINE IMPORT ATP-BINDING PROTEIN POTA"/>
    <property type="match status" value="1"/>
</dbReference>
<dbReference type="InterPro" id="IPR008995">
    <property type="entry name" value="Mo/tungstate-bd_C_term_dom"/>
</dbReference>
<dbReference type="PANTHER" id="PTHR42781">
    <property type="entry name" value="SPERMIDINE/PUTRESCINE IMPORT ATP-BINDING PROTEIN POTA"/>
    <property type="match status" value="1"/>
</dbReference>
<organism evidence="3 4">
    <name type="scientific">Caballeronia hypogeia</name>
    <dbReference type="NCBI Taxonomy" id="1777140"/>
    <lineage>
        <taxon>Bacteria</taxon>
        <taxon>Pseudomonadati</taxon>
        <taxon>Pseudomonadota</taxon>
        <taxon>Betaproteobacteria</taxon>
        <taxon>Burkholderiales</taxon>
        <taxon>Burkholderiaceae</taxon>
        <taxon>Caballeronia</taxon>
    </lineage>
</organism>
<dbReference type="GO" id="GO:0022857">
    <property type="term" value="F:transmembrane transporter activity"/>
    <property type="evidence" value="ECO:0007669"/>
    <property type="project" value="InterPro"/>
</dbReference>
<dbReference type="GO" id="GO:0043190">
    <property type="term" value="C:ATP-binding cassette (ABC) transporter complex"/>
    <property type="evidence" value="ECO:0007669"/>
    <property type="project" value="InterPro"/>
</dbReference>
<sequence length="164" mass="18009">MQEELRHIQSHFDTTTIMVTHDQAEALALSDRVVVMSEGKIEQIDVPERVYDAPATSFVASFLGKANQLPSFALAQLGASQTSTMPFIRPEKFTFSGSGLPGTVTSRMFLGTQWQYQVETAFGVVTMTRPHDGAWAPPRGSAVHLRLTEAERVSVDKTRVAGEI</sequence>
<dbReference type="GO" id="GO:0005524">
    <property type="term" value="F:ATP binding"/>
    <property type="evidence" value="ECO:0007669"/>
    <property type="project" value="InterPro"/>
</dbReference>
<reference evidence="3" key="1">
    <citation type="submission" date="2016-01" db="EMBL/GenBank/DDBJ databases">
        <authorList>
            <person name="Peeters C."/>
        </authorList>
    </citation>
    <scope>NUCLEOTIDE SEQUENCE</scope>
    <source>
        <strain evidence="3">LMG 29322</strain>
    </source>
</reference>
<accession>A0A158DV48</accession>
<dbReference type="Gene3D" id="3.40.50.300">
    <property type="entry name" value="P-loop containing nucleotide triphosphate hydrolases"/>
    <property type="match status" value="1"/>
</dbReference>